<evidence type="ECO:0000259" key="5">
    <source>
        <dbReference type="Pfam" id="PF02775"/>
    </source>
</evidence>
<protein>
    <recommendedName>
        <fullName evidence="5">Thiamine pyrophosphate enzyme TPP-binding domain-containing protein</fullName>
    </recommendedName>
</protein>
<dbReference type="PANTHER" id="PTHR18968:SF13">
    <property type="entry name" value="ACETOLACTATE SYNTHASE CATALYTIC SUBUNIT, MITOCHONDRIAL"/>
    <property type="match status" value="1"/>
</dbReference>
<dbReference type="GO" id="GO:0003984">
    <property type="term" value="F:acetolactate synthase activity"/>
    <property type="evidence" value="ECO:0007669"/>
    <property type="project" value="TreeGrafter"/>
</dbReference>
<dbReference type="Proteomes" id="UP000239772">
    <property type="component" value="Unassembled WGS sequence"/>
</dbReference>
<comment type="similarity">
    <text evidence="2">Belongs to the TPP enzyme family.</text>
</comment>
<dbReference type="PANTHER" id="PTHR18968">
    <property type="entry name" value="THIAMINE PYROPHOSPHATE ENZYMES"/>
    <property type="match status" value="1"/>
</dbReference>
<dbReference type="InterPro" id="IPR045229">
    <property type="entry name" value="TPP_enz"/>
</dbReference>
<evidence type="ECO:0000256" key="1">
    <source>
        <dbReference type="ARBA" id="ARBA00001964"/>
    </source>
</evidence>
<evidence type="ECO:0000256" key="3">
    <source>
        <dbReference type="ARBA" id="ARBA00023052"/>
    </source>
</evidence>
<dbReference type="GO" id="GO:0009099">
    <property type="term" value="P:L-valine biosynthetic process"/>
    <property type="evidence" value="ECO:0007669"/>
    <property type="project" value="TreeGrafter"/>
</dbReference>
<dbReference type="GO" id="GO:0050660">
    <property type="term" value="F:flavin adenine dinucleotide binding"/>
    <property type="evidence" value="ECO:0007669"/>
    <property type="project" value="TreeGrafter"/>
</dbReference>
<dbReference type="InterPro" id="IPR029061">
    <property type="entry name" value="THDP-binding"/>
</dbReference>
<keyword evidence="4" id="KW-0812">Transmembrane</keyword>
<keyword evidence="4" id="KW-1133">Transmembrane helix</keyword>
<keyword evidence="7" id="KW-1185">Reference proteome</keyword>
<evidence type="ECO:0000313" key="6">
    <source>
        <dbReference type="EMBL" id="PSC03766.1"/>
    </source>
</evidence>
<dbReference type="GO" id="GO:0030976">
    <property type="term" value="F:thiamine pyrophosphate binding"/>
    <property type="evidence" value="ECO:0007669"/>
    <property type="project" value="InterPro"/>
</dbReference>
<dbReference type="Pfam" id="PF02775">
    <property type="entry name" value="TPP_enzyme_C"/>
    <property type="match status" value="1"/>
</dbReference>
<evidence type="ECO:0000313" key="7">
    <source>
        <dbReference type="Proteomes" id="UP000239772"/>
    </source>
</evidence>
<name>A0A2T1HQ51_9HYPH</name>
<keyword evidence="4" id="KW-0472">Membrane</keyword>
<dbReference type="GO" id="GO:0000287">
    <property type="term" value="F:magnesium ion binding"/>
    <property type="evidence" value="ECO:0007669"/>
    <property type="project" value="InterPro"/>
</dbReference>
<dbReference type="AlphaFoldDB" id="A0A2T1HQ51"/>
<dbReference type="EMBL" id="PVZS01000021">
    <property type="protein sequence ID" value="PSC03766.1"/>
    <property type="molecule type" value="Genomic_DNA"/>
</dbReference>
<accession>A0A2T1HQ51</accession>
<dbReference type="SUPFAM" id="SSF52518">
    <property type="entry name" value="Thiamin diphosphate-binding fold (THDP-binding)"/>
    <property type="match status" value="1"/>
</dbReference>
<dbReference type="GO" id="GO:0005948">
    <property type="term" value="C:acetolactate synthase complex"/>
    <property type="evidence" value="ECO:0007669"/>
    <property type="project" value="TreeGrafter"/>
</dbReference>
<dbReference type="InterPro" id="IPR011766">
    <property type="entry name" value="TPP_enzyme_TPP-bd"/>
</dbReference>
<evidence type="ECO:0000256" key="4">
    <source>
        <dbReference type="SAM" id="Phobius"/>
    </source>
</evidence>
<dbReference type="GO" id="GO:0009097">
    <property type="term" value="P:isoleucine biosynthetic process"/>
    <property type="evidence" value="ECO:0007669"/>
    <property type="project" value="TreeGrafter"/>
</dbReference>
<comment type="caution">
    <text evidence="6">The sequence shown here is derived from an EMBL/GenBank/DDBJ whole genome shotgun (WGS) entry which is preliminary data.</text>
</comment>
<sequence>MTKLAYTACSVFPSYAARRFLHPSGYGTLGFALSAAIGAAIACPDRAVVAIIGDGGLQFTLPELACAAELGRALVVLVYDNNGNGMIRDGMERANIPAIGVDPSGPNLALVARAFDAIYLEAADPASLASAIGKAVQHPGLSLVRFRDA</sequence>
<keyword evidence="3" id="KW-0786">Thiamine pyrophosphate</keyword>
<reference evidence="7" key="1">
    <citation type="submission" date="2018-03" db="EMBL/GenBank/DDBJ databases">
        <authorList>
            <person name="Sun L."/>
            <person name="Liu H."/>
            <person name="Chen W."/>
            <person name="Huang K."/>
            <person name="Liu W."/>
            <person name="Gao X."/>
        </authorList>
    </citation>
    <scope>NUCLEOTIDE SEQUENCE [LARGE SCALE GENOMIC DNA]</scope>
    <source>
        <strain evidence="7">SH9</strain>
    </source>
</reference>
<evidence type="ECO:0000256" key="2">
    <source>
        <dbReference type="ARBA" id="ARBA00007812"/>
    </source>
</evidence>
<feature type="domain" description="Thiamine pyrophosphate enzyme TPP-binding" evidence="5">
    <location>
        <begin position="8"/>
        <end position="145"/>
    </location>
</feature>
<dbReference type="CDD" id="cd00568">
    <property type="entry name" value="TPP_enzymes"/>
    <property type="match status" value="1"/>
</dbReference>
<dbReference type="InterPro" id="IPR000399">
    <property type="entry name" value="TPP-bd_CS"/>
</dbReference>
<gene>
    <name evidence="6" type="ORF">SLNSH_17315</name>
</gene>
<dbReference type="PROSITE" id="PS00187">
    <property type="entry name" value="TPP_ENZYMES"/>
    <property type="match status" value="1"/>
</dbReference>
<organism evidence="6 7">
    <name type="scientific">Alsobacter soli</name>
    <dbReference type="NCBI Taxonomy" id="2109933"/>
    <lineage>
        <taxon>Bacteria</taxon>
        <taxon>Pseudomonadati</taxon>
        <taxon>Pseudomonadota</taxon>
        <taxon>Alphaproteobacteria</taxon>
        <taxon>Hyphomicrobiales</taxon>
        <taxon>Alsobacteraceae</taxon>
        <taxon>Alsobacter</taxon>
    </lineage>
</organism>
<proteinExistence type="inferred from homology"/>
<dbReference type="Gene3D" id="3.40.50.970">
    <property type="match status" value="1"/>
</dbReference>
<comment type="cofactor">
    <cofactor evidence="1">
        <name>thiamine diphosphate</name>
        <dbReference type="ChEBI" id="CHEBI:58937"/>
    </cofactor>
</comment>
<feature type="transmembrane region" description="Helical" evidence="4">
    <location>
        <begin position="26"/>
        <end position="43"/>
    </location>
</feature>